<evidence type="ECO:0000256" key="2">
    <source>
        <dbReference type="SAM" id="MobiDB-lite"/>
    </source>
</evidence>
<dbReference type="InterPro" id="IPR009003">
    <property type="entry name" value="Peptidase_S1_PA"/>
</dbReference>
<dbReference type="InterPro" id="IPR043504">
    <property type="entry name" value="Peptidase_S1_PA_chymotrypsin"/>
</dbReference>
<organism evidence="4 5">
    <name type="scientific">Anopheles culicifacies</name>
    <dbReference type="NCBI Taxonomy" id="139723"/>
    <lineage>
        <taxon>Eukaryota</taxon>
        <taxon>Metazoa</taxon>
        <taxon>Ecdysozoa</taxon>
        <taxon>Arthropoda</taxon>
        <taxon>Hexapoda</taxon>
        <taxon>Insecta</taxon>
        <taxon>Pterygota</taxon>
        <taxon>Neoptera</taxon>
        <taxon>Endopterygota</taxon>
        <taxon>Diptera</taxon>
        <taxon>Nematocera</taxon>
        <taxon>Culicoidea</taxon>
        <taxon>Culicidae</taxon>
        <taxon>Anophelinae</taxon>
        <taxon>Anopheles</taxon>
        <taxon>culicifacies species complex</taxon>
    </lineage>
</organism>
<dbReference type="PROSITE" id="PS00134">
    <property type="entry name" value="TRYPSIN_HIS"/>
    <property type="match status" value="1"/>
</dbReference>
<feature type="compositionally biased region" description="Basic and acidic residues" evidence="2">
    <location>
        <begin position="265"/>
        <end position="275"/>
    </location>
</feature>
<dbReference type="VEuPathDB" id="VectorBase:ACUA010562"/>
<keyword evidence="5" id="KW-1185">Reference proteome</keyword>
<dbReference type="PROSITE" id="PS50240">
    <property type="entry name" value="TRYPSIN_DOM"/>
    <property type="match status" value="1"/>
</dbReference>
<reference evidence="4" key="2">
    <citation type="submission" date="2020-05" db="UniProtKB">
        <authorList>
            <consortium name="EnsemblMetazoa"/>
        </authorList>
    </citation>
    <scope>IDENTIFICATION</scope>
    <source>
        <strain evidence="4">A-37</strain>
    </source>
</reference>
<evidence type="ECO:0000256" key="1">
    <source>
        <dbReference type="ARBA" id="ARBA00024195"/>
    </source>
</evidence>
<dbReference type="InterPro" id="IPR001254">
    <property type="entry name" value="Trypsin_dom"/>
</dbReference>
<feature type="domain" description="Peptidase S1" evidence="3">
    <location>
        <begin position="386"/>
        <end position="634"/>
    </location>
</feature>
<dbReference type="EMBL" id="AXCM01002482">
    <property type="status" value="NOT_ANNOTATED_CDS"/>
    <property type="molecule type" value="Genomic_DNA"/>
</dbReference>
<dbReference type="InterPro" id="IPR018114">
    <property type="entry name" value="TRYPSIN_HIS"/>
</dbReference>
<dbReference type="Pfam" id="PF16030">
    <property type="entry name" value="GD_N"/>
    <property type="match status" value="1"/>
</dbReference>
<dbReference type="InterPro" id="IPR031986">
    <property type="entry name" value="GD_N"/>
</dbReference>
<protein>
    <recommendedName>
        <fullName evidence="3">Peptidase S1 domain-containing protein</fullName>
    </recommendedName>
</protein>
<dbReference type="SMART" id="SM00020">
    <property type="entry name" value="Tryp_SPc"/>
    <property type="match status" value="1"/>
</dbReference>
<dbReference type="Pfam" id="PF00089">
    <property type="entry name" value="Trypsin"/>
    <property type="match status" value="1"/>
</dbReference>
<dbReference type="Gene3D" id="2.40.10.10">
    <property type="entry name" value="Trypsin-like serine proteases"/>
    <property type="match status" value="1"/>
</dbReference>
<dbReference type="SUPFAM" id="SSF50494">
    <property type="entry name" value="Trypsin-like serine proteases"/>
    <property type="match status" value="1"/>
</dbReference>
<dbReference type="InterPro" id="IPR051333">
    <property type="entry name" value="CLIP_Serine_Protease"/>
</dbReference>
<evidence type="ECO:0000313" key="4">
    <source>
        <dbReference type="EnsemblMetazoa" id="ACUA010562-PA"/>
    </source>
</evidence>
<feature type="compositionally biased region" description="Basic and acidic residues" evidence="2">
    <location>
        <begin position="288"/>
        <end position="299"/>
    </location>
</feature>
<dbReference type="Proteomes" id="UP000075883">
    <property type="component" value="Unassembled WGS sequence"/>
</dbReference>
<dbReference type="CDD" id="cd00190">
    <property type="entry name" value="Tryp_SPc"/>
    <property type="match status" value="1"/>
</dbReference>
<dbReference type="GO" id="GO:0006508">
    <property type="term" value="P:proteolysis"/>
    <property type="evidence" value="ECO:0007669"/>
    <property type="project" value="InterPro"/>
</dbReference>
<feature type="region of interest" description="Disordered" evidence="2">
    <location>
        <begin position="194"/>
        <end position="310"/>
    </location>
</feature>
<proteinExistence type="inferred from homology"/>
<dbReference type="AlphaFoldDB" id="A0A182M6B5"/>
<comment type="similarity">
    <text evidence="1">Belongs to the peptidase S1 family. CLIP subfamily.</text>
</comment>
<dbReference type="PANTHER" id="PTHR24260:SF143">
    <property type="entry name" value="SERINE PROTEASE GD-LIKE PROTEIN"/>
    <property type="match status" value="1"/>
</dbReference>
<sequence length="634" mass="70705">MRHKILRKITPRHKIMASYRPNLLCVLAILSACVKISYQKTSPCPAVFSYDERDDSYDTWFGTIRLKSNVPLYGIFVDIIFSSPVLAFGTFLRQYNTEDNVHFHIMDKAYRVRAGEVVIVKFFVRYAPDRPVPLLRQIRFNGQNICTETRQNPVRTNARPTGTSYGSPQVAASSETEDIIADVYTPVVQPINSHVTHPPVESHVQPLYSSSSSGSSRDSGPVATRAIDAKSSHNSPAHTGDVYPPRFGTDDHVEHSSSSTGSVVDGKEHDTDRHRVANRRVTTTTHRSYAEERKWEHATPRPLPADGLSTTKRVSSVPLIADKGFTTLAPIVGTTATPASSRDQYFAGDYAFLQQDSSPRSTQTHYINKYEGDICGTVVPKANPLVTHGTVSERGQFPWHGALYRSTVTELKYLCGATLISRRASITAAHCVTLEKSSKPVDAGSLLLYFGKIDLSKWNGPEEDAQIRAIHIPAQYQHERFFNDIAVLVLKEDIKYSNFVRPVCLWNFDDDYKSLINKIGLVPGWGYNEHGLVSSRLSFAQMPVVAHETCIWSNRDFFSKVTSDTSFCAGFKNGTSVCNGDSGGGMVFKHNNLWYLRGIVSVSAALQDRFHCDSKHYVVFTDAAKFTSWIKSLM</sequence>
<name>A0A182M6B5_9DIPT</name>
<evidence type="ECO:0000313" key="5">
    <source>
        <dbReference type="Proteomes" id="UP000075883"/>
    </source>
</evidence>
<dbReference type="PRINTS" id="PR00722">
    <property type="entry name" value="CHYMOTRYPSIN"/>
</dbReference>
<dbReference type="EnsemblMetazoa" id="ACUA010562-RA">
    <property type="protein sequence ID" value="ACUA010562-PA"/>
    <property type="gene ID" value="ACUA010562"/>
</dbReference>
<dbReference type="GO" id="GO:0004252">
    <property type="term" value="F:serine-type endopeptidase activity"/>
    <property type="evidence" value="ECO:0007669"/>
    <property type="project" value="InterPro"/>
</dbReference>
<dbReference type="InterPro" id="IPR001314">
    <property type="entry name" value="Peptidase_S1A"/>
</dbReference>
<reference evidence="5" key="1">
    <citation type="submission" date="2013-09" db="EMBL/GenBank/DDBJ databases">
        <title>The Genome Sequence of Anopheles culicifacies species A.</title>
        <authorList>
            <consortium name="The Broad Institute Genomics Platform"/>
            <person name="Neafsey D.E."/>
            <person name="Besansky N."/>
            <person name="Howell P."/>
            <person name="Walton C."/>
            <person name="Young S.K."/>
            <person name="Zeng Q."/>
            <person name="Gargeya S."/>
            <person name="Fitzgerald M."/>
            <person name="Haas B."/>
            <person name="Abouelleil A."/>
            <person name="Allen A.W."/>
            <person name="Alvarado L."/>
            <person name="Arachchi H.M."/>
            <person name="Berlin A.M."/>
            <person name="Chapman S.B."/>
            <person name="Gainer-Dewar J."/>
            <person name="Goldberg J."/>
            <person name="Griggs A."/>
            <person name="Gujja S."/>
            <person name="Hansen M."/>
            <person name="Howarth C."/>
            <person name="Imamovic A."/>
            <person name="Ireland A."/>
            <person name="Larimer J."/>
            <person name="McCowan C."/>
            <person name="Murphy C."/>
            <person name="Pearson M."/>
            <person name="Poon T.W."/>
            <person name="Priest M."/>
            <person name="Roberts A."/>
            <person name="Saif S."/>
            <person name="Shea T."/>
            <person name="Sisk P."/>
            <person name="Sykes S."/>
            <person name="Wortman J."/>
            <person name="Nusbaum C."/>
            <person name="Birren B."/>
        </authorList>
    </citation>
    <scope>NUCLEOTIDE SEQUENCE [LARGE SCALE GENOMIC DNA]</scope>
    <source>
        <strain evidence="5">A-37</strain>
    </source>
</reference>
<accession>A0A182M6B5</accession>
<dbReference type="STRING" id="139723.A0A182M6B5"/>
<dbReference type="PROSITE" id="PS51257">
    <property type="entry name" value="PROKAR_LIPOPROTEIN"/>
    <property type="match status" value="1"/>
</dbReference>
<evidence type="ECO:0000259" key="3">
    <source>
        <dbReference type="PROSITE" id="PS50240"/>
    </source>
</evidence>
<feature type="compositionally biased region" description="Low complexity" evidence="2">
    <location>
        <begin position="209"/>
        <end position="220"/>
    </location>
</feature>
<feature type="region of interest" description="Disordered" evidence="2">
    <location>
        <begin position="153"/>
        <end position="172"/>
    </location>
</feature>
<dbReference type="PANTHER" id="PTHR24260">
    <property type="match status" value="1"/>
</dbReference>